<evidence type="ECO:0000313" key="2">
    <source>
        <dbReference type="Proteomes" id="UP000887116"/>
    </source>
</evidence>
<dbReference type="EMBL" id="BMAO01027068">
    <property type="protein sequence ID" value="GFR14297.1"/>
    <property type="molecule type" value="Genomic_DNA"/>
</dbReference>
<sequence>MLELGYCTGSARKMLELGYCSKLPPAGVFLQKADLYYQIGIVNSYFLLQESNIEHVSNGVNTIKIGLRMIRHVCSMMKVDSLFLLIVDSH</sequence>
<accession>A0A8X6GZP9</accession>
<organism evidence="1 2">
    <name type="scientific">Trichonephila clavata</name>
    <name type="common">Joro spider</name>
    <name type="synonym">Nephila clavata</name>
    <dbReference type="NCBI Taxonomy" id="2740835"/>
    <lineage>
        <taxon>Eukaryota</taxon>
        <taxon>Metazoa</taxon>
        <taxon>Ecdysozoa</taxon>
        <taxon>Arthropoda</taxon>
        <taxon>Chelicerata</taxon>
        <taxon>Arachnida</taxon>
        <taxon>Araneae</taxon>
        <taxon>Araneomorphae</taxon>
        <taxon>Entelegynae</taxon>
        <taxon>Araneoidea</taxon>
        <taxon>Nephilidae</taxon>
        <taxon>Trichonephila</taxon>
    </lineage>
</organism>
<dbReference type="Proteomes" id="UP000887116">
    <property type="component" value="Unassembled WGS sequence"/>
</dbReference>
<reference evidence="1" key="1">
    <citation type="submission" date="2020-07" db="EMBL/GenBank/DDBJ databases">
        <title>Multicomponent nature underlies the extraordinary mechanical properties of spider dragline silk.</title>
        <authorList>
            <person name="Kono N."/>
            <person name="Nakamura H."/>
            <person name="Mori M."/>
            <person name="Yoshida Y."/>
            <person name="Ohtoshi R."/>
            <person name="Malay A.D."/>
            <person name="Moran D.A.P."/>
            <person name="Tomita M."/>
            <person name="Numata K."/>
            <person name="Arakawa K."/>
        </authorList>
    </citation>
    <scope>NUCLEOTIDE SEQUENCE</scope>
</reference>
<dbReference type="AlphaFoldDB" id="A0A8X6GZP9"/>
<protein>
    <submittedName>
        <fullName evidence="1">Uncharacterized protein</fullName>
    </submittedName>
</protein>
<gene>
    <name evidence="1" type="ORF">TNCT_471641</name>
</gene>
<proteinExistence type="predicted"/>
<evidence type="ECO:0000313" key="1">
    <source>
        <dbReference type="EMBL" id="GFR14297.1"/>
    </source>
</evidence>
<comment type="caution">
    <text evidence="1">The sequence shown here is derived from an EMBL/GenBank/DDBJ whole genome shotgun (WGS) entry which is preliminary data.</text>
</comment>
<keyword evidence="2" id="KW-1185">Reference proteome</keyword>
<name>A0A8X6GZP9_TRICU</name>